<evidence type="ECO:0000313" key="6">
    <source>
        <dbReference type="EMBL" id="MFB9908019.1"/>
    </source>
</evidence>
<keyword evidence="4" id="KW-0560">Oxidoreductase</keyword>
<dbReference type="InterPro" id="IPR010300">
    <property type="entry name" value="CDO_1"/>
</dbReference>
<comment type="caution">
    <text evidence="6">The sequence shown here is derived from an EMBL/GenBank/DDBJ whole genome shotgun (WGS) entry which is preliminary data.</text>
</comment>
<dbReference type="EMBL" id="JBHLZU010000026">
    <property type="protein sequence ID" value="MFB9908019.1"/>
    <property type="molecule type" value="Genomic_DNA"/>
</dbReference>
<comment type="similarity">
    <text evidence="1">Belongs to the cysteine dioxygenase family.</text>
</comment>
<dbReference type="PANTHER" id="PTHR12918">
    <property type="entry name" value="CYSTEINE DIOXYGENASE"/>
    <property type="match status" value="1"/>
</dbReference>
<keyword evidence="7" id="KW-1185">Reference proteome</keyword>
<dbReference type="InterPro" id="IPR014710">
    <property type="entry name" value="RmlC-like_jellyroll"/>
</dbReference>
<organism evidence="6 7">
    <name type="scientific">Allokutzneria oryzae</name>
    <dbReference type="NCBI Taxonomy" id="1378989"/>
    <lineage>
        <taxon>Bacteria</taxon>
        <taxon>Bacillati</taxon>
        <taxon>Actinomycetota</taxon>
        <taxon>Actinomycetes</taxon>
        <taxon>Pseudonocardiales</taxon>
        <taxon>Pseudonocardiaceae</taxon>
        <taxon>Allokutzneria</taxon>
    </lineage>
</organism>
<dbReference type="Proteomes" id="UP001589693">
    <property type="component" value="Unassembled WGS sequence"/>
</dbReference>
<evidence type="ECO:0000256" key="3">
    <source>
        <dbReference type="ARBA" id="ARBA00022964"/>
    </source>
</evidence>
<dbReference type="PANTHER" id="PTHR12918:SF1">
    <property type="entry name" value="CYSTEINE DIOXYGENASE TYPE 1"/>
    <property type="match status" value="1"/>
</dbReference>
<dbReference type="CDD" id="cd10548">
    <property type="entry name" value="cupin_CDO"/>
    <property type="match status" value="1"/>
</dbReference>
<protein>
    <submittedName>
        <fullName evidence="6">Cysteine dioxygenase family protein</fullName>
    </submittedName>
</protein>
<reference evidence="6 7" key="1">
    <citation type="submission" date="2024-09" db="EMBL/GenBank/DDBJ databases">
        <authorList>
            <person name="Sun Q."/>
            <person name="Mori K."/>
        </authorList>
    </citation>
    <scope>NUCLEOTIDE SEQUENCE [LARGE SCALE GENOMIC DNA]</scope>
    <source>
        <strain evidence="6 7">TBRC 7907</strain>
    </source>
</reference>
<evidence type="ECO:0000256" key="1">
    <source>
        <dbReference type="ARBA" id="ARBA00006622"/>
    </source>
</evidence>
<name>A0ABV6A4E6_9PSEU</name>
<evidence type="ECO:0000256" key="2">
    <source>
        <dbReference type="ARBA" id="ARBA00022723"/>
    </source>
</evidence>
<gene>
    <name evidence="6" type="ORF">ACFFQA_29150</name>
</gene>
<evidence type="ECO:0000256" key="4">
    <source>
        <dbReference type="ARBA" id="ARBA00023002"/>
    </source>
</evidence>
<dbReference type="GO" id="GO:0051213">
    <property type="term" value="F:dioxygenase activity"/>
    <property type="evidence" value="ECO:0007669"/>
    <property type="project" value="UniProtKB-KW"/>
</dbReference>
<keyword evidence="2" id="KW-0479">Metal-binding</keyword>
<dbReference type="RefSeq" id="WP_377859194.1">
    <property type="nucleotide sequence ID" value="NZ_JBHLZU010000026.1"/>
</dbReference>
<evidence type="ECO:0000256" key="5">
    <source>
        <dbReference type="ARBA" id="ARBA00023004"/>
    </source>
</evidence>
<dbReference type="InterPro" id="IPR011051">
    <property type="entry name" value="RmlC_Cupin_sf"/>
</dbReference>
<keyword evidence="5" id="KW-0408">Iron</keyword>
<sequence>MFAVPPNTIATNDRPVLLHPARIALQVAADRSRWAHRLRYAPAERWVGLLEKTDEHEIWLMSWLPGQHTELHDHSGGHGAFTVVSGSLVERVARVGADGRPVELVHALTTGQTRVFGPEYVHEVRNSSPDPAVSIHVFGPRRQGMTEYRQDLVSGSLTAADVRGDLGAVR</sequence>
<dbReference type="SUPFAM" id="SSF51182">
    <property type="entry name" value="RmlC-like cupins"/>
    <property type="match status" value="1"/>
</dbReference>
<dbReference type="Pfam" id="PF05995">
    <property type="entry name" value="CDO_I"/>
    <property type="match status" value="1"/>
</dbReference>
<keyword evidence="3 6" id="KW-0223">Dioxygenase</keyword>
<proteinExistence type="inferred from homology"/>
<evidence type="ECO:0000313" key="7">
    <source>
        <dbReference type="Proteomes" id="UP001589693"/>
    </source>
</evidence>
<dbReference type="Gene3D" id="2.60.120.10">
    <property type="entry name" value="Jelly Rolls"/>
    <property type="match status" value="1"/>
</dbReference>
<accession>A0ABV6A4E6</accession>